<keyword evidence="6" id="KW-0238">DNA-binding</keyword>
<keyword evidence="3" id="KW-0378">Hydrolase</keyword>
<dbReference type="InterPro" id="IPR002121">
    <property type="entry name" value="HRDC_dom"/>
</dbReference>
<evidence type="ECO:0000256" key="9">
    <source>
        <dbReference type="ARBA" id="ARBA00034808"/>
    </source>
</evidence>
<evidence type="ECO:0000256" key="8">
    <source>
        <dbReference type="ARBA" id="ARBA00034617"/>
    </source>
</evidence>
<evidence type="ECO:0000256" key="11">
    <source>
        <dbReference type="SAM" id="MobiDB-lite"/>
    </source>
</evidence>
<dbReference type="SUPFAM" id="SSF52540">
    <property type="entry name" value="P-loop containing nucleoside triphosphate hydrolases"/>
    <property type="match status" value="1"/>
</dbReference>
<comment type="catalytic activity">
    <reaction evidence="10">
        <text>ATP + H2O = ADP + phosphate + H(+)</text>
        <dbReference type="Rhea" id="RHEA:13065"/>
        <dbReference type="ChEBI" id="CHEBI:15377"/>
        <dbReference type="ChEBI" id="CHEBI:15378"/>
        <dbReference type="ChEBI" id="CHEBI:30616"/>
        <dbReference type="ChEBI" id="CHEBI:43474"/>
        <dbReference type="ChEBI" id="CHEBI:456216"/>
        <dbReference type="EC" id="5.6.2.4"/>
    </reaction>
</comment>
<dbReference type="CDD" id="cd17932">
    <property type="entry name" value="DEXQc_UvrD"/>
    <property type="match status" value="1"/>
</dbReference>
<evidence type="ECO:0000256" key="10">
    <source>
        <dbReference type="ARBA" id="ARBA00048988"/>
    </source>
</evidence>
<dbReference type="InterPro" id="IPR014016">
    <property type="entry name" value="UvrD-like_ATP-bd"/>
</dbReference>
<proteinExistence type="inferred from homology"/>
<evidence type="ECO:0000256" key="7">
    <source>
        <dbReference type="ARBA" id="ARBA00023235"/>
    </source>
</evidence>
<dbReference type="InterPro" id="IPR013986">
    <property type="entry name" value="DExx_box_DNA_helicase_dom_sf"/>
</dbReference>
<comment type="similarity">
    <text evidence="1">Belongs to the helicase family. UvrD subfamily.</text>
</comment>
<dbReference type="EC" id="5.6.2.4" evidence="9"/>
<sequence length="640" mass="70852">MVTFIDPDIRDEGPTPDSVLAGLDAEQRTAVTAPVGVVVVRAGAGSGKTTVLTRRIAWRVASGTADIERTMAITFTRQAATEMRTRLARYHFDGRPLIGTFHAVARKLMLQNLEDQNRRPPVIINNRSSLLSECMGDDAKRGGVNDVLAAIDWAHTHLLSPAAASAAMKEAGVKMPLEPARFTTVFTEYEKLKRKRGVIDLNDFLIAVIESAQRDPRFAESIRFQYRHISVDEAQDMNPLQYEFLKVLLPANPDVFLVGDPNQAIYAFNGADRELFHYLPGIGNGAHVVSLPANYRCTPEIVQFAVDTLAKDQQKADAVSKRPSGSVVTLFRSDTEDEELRIIRKQVQNAHAPDRRWSDIAVLVRINAYADTIRLNLADAGIPVRSSRMGGAWARAVSDASALTGREELATWSADILDTGEYSPDDADYKVGLLVRQFLDDNRSGTVNGRMFGSWMVTSADIAEADGVEVLSFHAAKGREWPFVVVAGMDKQLMPLGNTRKAEARSEEARLAYVALTRAGDELVVTWTDNRRGRSSGPSPFLPRVTTHIPAPDAPPEELRRIARARTEYEPVESAIRLWRARIARNKRVDPDGLLTFHHIRQLVREVPDSEEAIAEITGVFFARRYGKELLAVINSAVGR</sequence>
<keyword evidence="5" id="KW-0067">ATP-binding</keyword>
<gene>
    <name evidence="14" type="ORF">UFOPK1808_00249</name>
</gene>
<keyword evidence="2" id="KW-0547">Nucleotide-binding</keyword>
<keyword evidence="7" id="KW-0413">Isomerase</keyword>
<comment type="catalytic activity">
    <reaction evidence="8">
        <text>Couples ATP hydrolysis with the unwinding of duplex DNA by translocating in the 3'-5' direction.</text>
        <dbReference type="EC" id="5.6.2.4"/>
    </reaction>
</comment>
<dbReference type="Gene3D" id="1.10.10.160">
    <property type="match status" value="1"/>
</dbReference>
<evidence type="ECO:0000313" key="14">
    <source>
        <dbReference type="EMBL" id="CAB4592715.1"/>
    </source>
</evidence>
<dbReference type="GO" id="GO:0043138">
    <property type="term" value="F:3'-5' DNA helicase activity"/>
    <property type="evidence" value="ECO:0007669"/>
    <property type="project" value="UniProtKB-EC"/>
</dbReference>
<evidence type="ECO:0000259" key="13">
    <source>
        <dbReference type="PROSITE" id="PS51198"/>
    </source>
</evidence>
<organism evidence="14">
    <name type="scientific">freshwater metagenome</name>
    <dbReference type="NCBI Taxonomy" id="449393"/>
    <lineage>
        <taxon>unclassified sequences</taxon>
        <taxon>metagenomes</taxon>
        <taxon>ecological metagenomes</taxon>
    </lineage>
</organism>
<dbReference type="Pfam" id="PF00570">
    <property type="entry name" value="HRDC"/>
    <property type="match status" value="1"/>
</dbReference>
<evidence type="ECO:0000256" key="5">
    <source>
        <dbReference type="ARBA" id="ARBA00022840"/>
    </source>
</evidence>
<evidence type="ECO:0000256" key="4">
    <source>
        <dbReference type="ARBA" id="ARBA00022806"/>
    </source>
</evidence>
<dbReference type="Gene3D" id="3.40.50.300">
    <property type="entry name" value="P-loop containing nucleotide triphosphate hydrolases"/>
    <property type="match status" value="3"/>
</dbReference>
<evidence type="ECO:0000256" key="6">
    <source>
        <dbReference type="ARBA" id="ARBA00023125"/>
    </source>
</evidence>
<dbReference type="PANTHER" id="PTHR11070:SF2">
    <property type="entry name" value="ATP-DEPENDENT DNA HELICASE SRS2"/>
    <property type="match status" value="1"/>
</dbReference>
<dbReference type="InterPro" id="IPR010997">
    <property type="entry name" value="HRDC-like_sf"/>
</dbReference>
<dbReference type="Gene3D" id="1.10.150.80">
    <property type="entry name" value="HRDC domain"/>
    <property type="match status" value="1"/>
</dbReference>
<evidence type="ECO:0000256" key="2">
    <source>
        <dbReference type="ARBA" id="ARBA00022741"/>
    </source>
</evidence>
<accession>A0A6J6G0Z1</accession>
<dbReference type="GO" id="GO:0016787">
    <property type="term" value="F:hydrolase activity"/>
    <property type="evidence" value="ECO:0007669"/>
    <property type="project" value="UniProtKB-KW"/>
</dbReference>
<dbReference type="EMBL" id="CAEZUL010000015">
    <property type="protein sequence ID" value="CAB4592715.1"/>
    <property type="molecule type" value="Genomic_DNA"/>
</dbReference>
<dbReference type="GO" id="GO:0003677">
    <property type="term" value="F:DNA binding"/>
    <property type="evidence" value="ECO:0007669"/>
    <property type="project" value="UniProtKB-KW"/>
</dbReference>
<dbReference type="PANTHER" id="PTHR11070">
    <property type="entry name" value="UVRD / RECB / PCRA DNA HELICASE FAMILY MEMBER"/>
    <property type="match status" value="1"/>
</dbReference>
<dbReference type="PROSITE" id="PS50967">
    <property type="entry name" value="HRDC"/>
    <property type="match status" value="1"/>
</dbReference>
<dbReference type="AlphaFoldDB" id="A0A6J6G0Z1"/>
<feature type="domain" description="HRDC" evidence="12">
    <location>
        <begin position="566"/>
        <end position="640"/>
    </location>
</feature>
<evidence type="ECO:0000256" key="1">
    <source>
        <dbReference type="ARBA" id="ARBA00009922"/>
    </source>
</evidence>
<dbReference type="Pfam" id="PF13361">
    <property type="entry name" value="UvrD_C"/>
    <property type="match status" value="2"/>
</dbReference>
<name>A0A6J6G0Z1_9ZZZZ</name>
<dbReference type="InterPro" id="IPR027417">
    <property type="entry name" value="P-loop_NTPase"/>
</dbReference>
<dbReference type="GO" id="GO:0000725">
    <property type="term" value="P:recombinational repair"/>
    <property type="evidence" value="ECO:0007669"/>
    <property type="project" value="TreeGrafter"/>
</dbReference>
<evidence type="ECO:0000259" key="12">
    <source>
        <dbReference type="PROSITE" id="PS50967"/>
    </source>
</evidence>
<dbReference type="InterPro" id="IPR014017">
    <property type="entry name" value="DNA_helicase_UvrD-like_C"/>
</dbReference>
<evidence type="ECO:0000256" key="3">
    <source>
        <dbReference type="ARBA" id="ARBA00022801"/>
    </source>
</evidence>
<dbReference type="PROSITE" id="PS51198">
    <property type="entry name" value="UVRD_HELICASE_ATP_BIND"/>
    <property type="match status" value="1"/>
</dbReference>
<dbReference type="InterPro" id="IPR044876">
    <property type="entry name" value="HRDC_dom_sf"/>
</dbReference>
<dbReference type="GO" id="GO:0005524">
    <property type="term" value="F:ATP binding"/>
    <property type="evidence" value="ECO:0007669"/>
    <property type="project" value="UniProtKB-KW"/>
</dbReference>
<feature type="region of interest" description="Disordered" evidence="11">
    <location>
        <begin position="530"/>
        <end position="554"/>
    </location>
</feature>
<reference evidence="14" key="1">
    <citation type="submission" date="2020-05" db="EMBL/GenBank/DDBJ databases">
        <authorList>
            <person name="Chiriac C."/>
            <person name="Salcher M."/>
            <person name="Ghai R."/>
            <person name="Kavagutti S V."/>
        </authorList>
    </citation>
    <scope>NUCLEOTIDE SEQUENCE</scope>
</reference>
<dbReference type="InterPro" id="IPR000212">
    <property type="entry name" value="DNA_helicase_UvrD/REP"/>
</dbReference>
<feature type="domain" description="UvrD-like helicase ATP-binding" evidence="13">
    <location>
        <begin position="21"/>
        <end position="298"/>
    </location>
</feature>
<dbReference type="SUPFAM" id="SSF47819">
    <property type="entry name" value="HRDC-like"/>
    <property type="match status" value="1"/>
</dbReference>
<protein>
    <recommendedName>
        <fullName evidence="9">DNA 3'-5' helicase</fullName>
        <ecNumber evidence="9">5.6.2.4</ecNumber>
    </recommendedName>
</protein>
<keyword evidence="4" id="KW-0347">Helicase</keyword>
<dbReference type="Pfam" id="PF00580">
    <property type="entry name" value="UvrD-helicase"/>
    <property type="match status" value="1"/>
</dbReference>